<evidence type="ECO:0000256" key="3">
    <source>
        <dbReference type="ARBA" id="ARBA00020218"/>
    </source>
</evidence>
<dbReference type="PANTHER" id="PTHR10625">
    <property type="entry name" value="HISTONE DEACETYLASE HDAC1-RELATED"/>
    <property type="match status" value="1"/>
</dbReference>
<dbReference type="InterPro" id="IPR023696">
    <property type="entry name" value="Ureohydrolase_dom_sf"/>
</dbReference>
<evidence type="ECO:0000313" key="7">
    <source>
        <dbReference type="Proteomes" id="UP000620075"/>
    </source>
</evidence>
<dbReference type="GO" id="GO:0045150">
    <property type="term" value="P:acetoin catabolic process"/>
    <property type="evidence" value="ECO:0007669"/>
    <property type="project" value="UniProtKB-KW"/>
</dbReference>
<dbReference type="PANTHER" id="PTHR10625:SF10">
    <property type="entry name" value="HISTONE DEACETYLASE HDAC1"/>
    <property type="match status" value="1"/>
</dbReference>
<dbReference type="AlphaFoldDB" id="A0A934NF06"/>
<evidence type="ECO:0000259" key="5">
    <source>
        <dbReference type="Pfam" id="PF00850"/>
    </source>
</evidence>
<evidence type="ECO:0000256" key="1">
    <source>
        <dbReference type="ARBA" id="ARBA00005101"/>
    </source>
</evidence>
<dbReference type="InterPro" id="IPR037138">
    <property type="entry name" value="His_deacetylse_dom_sf"/>
</dbReference>
<dbReference type="InterPro" id="IPR003085">
    <property type="entry name" value="AcuC"/>
</dbReference>
<dbReference type="Proteomes" id="UP000620075">
    <property type="component" value="Unassembled WGS sequence"/>
</dbReference>
<dbReference type="Gene3D" id="3.40.800.20">
    <property type="entry name" value="Histone deacetylase domain"/>
    <property type="match status" value="1"/>
</dbReference>
<dbReference type="EMBL" id="JAEKNQ010000057">
    <property type="protein sequence ID" value="MBJ7604414.1"/>
    <property type="molecule type" value="Genomic_DNA"/>
</dbReference>
<dbReference type="InterPro" id="IPR000286">
    <property type="entry name" value="HDACs"/>
</dbReference>
<dbReference type="InterPro" id="IPR023801">
    <property type="entry name" value="His_deacetylse_dom"/>
</dbReference>
<evidence type="ECO:0000256" key="4">
    <source>
        <dbReference type="ARBA" id="ARBA00022627"/>
    </source>
</evidence>
<dbReference type="SUPFAM" id="SSF52768">
    <property type="entry name" value="Arginase/deacetylase"/>
    <property type="match status" value="1"/>
</dbReference>
<dbReference type="CDD" id="cd09994">
    <property type="entry name" value="HDAC_AcuC_like"/>
    <property type="match status" value="1"/>
</dbReference>
<comment type="caution">
    <text evidence="6">The sequence shown here is derived from an EMBL/GenBank/DDBJ whole genome shotgun (WGS) entry which is preliminary data.</text>
</comment>
<accession>A0A934NF06</accession>
<evidence type="ECO:0000256" key="2">
    <source>
        <dbReference type="ARBA" id="ARBA00005947"/>
    </source>
</evidence>
<gene>
    <name evidence="6" type="ORF">JF888_14715</name>
</gene>
<comment type="pathway">
    <text evidence="1">Ketone degradation; acetoin degradation.</text>
</comment>
<proteinExistence type="inferred from homology"/>
<feature type="domain" description="Histone deacetylase" evidence="5">
    <location>
        <begin position="22"/>
        <end position="321"/>
    </location>
</feature>
<comment type="similarity">
    <text evidence="2">Belongs to the histone deacetylase family.</text>
</comment>
<dbReference type="GO" id="GO:0040029">
    <property type="term" value="P:epigenetic regulation of gene expression"/>
    <property type="evidence" value="ECO:0007669"/>
    <property type="project" value="TreeGrafter"/>
</dbReference>
<name>A0A934NF06_9BACT</name>
<protein>
    <recommendedName>
        <fullName evidence="3">Acetoin utilization protein AcuC</fullName>
    </recommendedName>
</protein>
<dbReference type="PRINTS" id="PR01272">
    <property type="entry name" value="ACUCPROTEIN"/>
</dbReference>
<keyword evidence="4" id="KW-0006">Acetoin catabolism</keyword>
<dbReference type="PRINTS" id="PR01270">
    <property type="entry name" value="HDASUPER"/>
</dbReference>
<reference evidence="6 7" key="1">
    <citation type="submission" date="2020-10" db="EMBL/GenBank/DDBJ databases">
        <title>Ca. Dormibacterota MAGs.</title>
        <authorList>
            <person name="Montgomery K."/>
        </authorList>
    </citation>
    <scope>NUCLEOTIDE SEQUENCE [LARGE SCALE GENOMIC DNA]</scope>
    <source>
        <strain evidence="6">SC8811_S16_3</strain>
    </source>
</reference>
<dbReference type="RefSeq" id="WP_338182019.1">
    <property type="nucleotide sequence ID" value="NZ_JAEKNQ010000057.1"/>
</dbReference>
<dbReference type="Pfam" id="PF00850">
    <property type="entry name" value="Hist_deacetyl"/>
    <property type="match status" value="1"/>
</dbReference>
<dbReference type="GO" id="GO:0004407">
    <property type="term" value="F:histone deacetylase activity"/>
    <property type="evidence" value="ECO:0007669"/>
    <property type="project" value="TreeGrafter"/>
</dbReference>
<sequence length="369" mass="40060">MPGRVGLVWSEDLMAYQLSEDHPLQPIRVKLAVDQMAASGLLDHARVLAPKMASRQELELVHDSAYVELVAALSDPARRAEVGPWQVEAAGFGSPDNPIADGMHEAAATVVGASVVAAETVHSGGALHVFSPAGGLHHAQARWASGFCVYNDVAVAVAWLRERGHRVACIDVDVHHGDGTQAIFYADPEVLTVSLHESGRYLFPGTGFPDELGRAAARGTSVNLPLEPYCWDEPWLAAFEALMPVIRDFQPTVLVTQDGCDSHLLDPLAHLQASTAIWPRIGSRFHKLAHELCQGRWVALGGGGYALREVVPRAWTLLFAEMVQRPELAAKLIDPEPFPPSAETQEHIWQGLDRDLHKLAAELGLELGR</sequence>
<organism evidence="6 7">
    <name type="scientific">Candidatus Dormiibacter inghamiae</name>
    <dbReference type="NCBI Taxonomy" id="3127013"/>
    <lineage>
        <taxon>Bacteria</taxon>
        <taxon>Bacillati</taxon>
        <taxon>Candidatus Dormiibacterota</taxon>
        <taxon>Candidatus Dormibacteria</taxon>
        <taxon>Candidatus Dormibacterales</taxon>
        <taxon>Candidatus Dormibacteraceae</taxon>
        <taxon>Candidatus Dormiibacter</taxon>
    </lineage>
</organism>
<evidence type="ECO:0000313" key="6">
    <source>
        <dbReference type="EMBL" id="MBJ7604414.1"/>
    </source>
</evidence>